<evidence type="ECO:0000313" key="2">
    <source>
        <dbReference type="EMBL" id="TFB02266.1"/>
    </source>
</evidence>
<gene>
    <name evidence="2" type="ORF">CCMA1212_006023</name>
</gene>
<name>A0ABY2H2A0_9HYPO</name>
<evidence type="ECO:0000313" key="3">
    <source>
        <dbReference type="Proteomes" id="UP001642720"/>
    </source>
</evidence>
<accession>A0ABY2H2A0</accession>
<proteinExistence type="predicted"/>
<reference evidence="2 3" key="1">
    <citation type="submission" date="2018-01" db="EMBL/GenBank/DDBJ databases">
        <title>Genome characterization of the sugarcane-associated fungus Trichoderma ghanense CCMA-1212 and their application in lignocelulose bioconversion.</title>
        <authorList>
            <person name="Steindorff A.S."/>
            <person name="Mendes T.D."/>
            <person name="Vilela E.S.D."/>
            <person name="Rodrigues D.S."/>
            <person name="Formighieri E.F."/>
            <person name="Melo I.S."/>
            <person name="Favaro L.C.L."/>
        </authorList>
    </citation>
    <scope>NUCLEOTIDE SEQUENCE [LARGE SCALE GENOMIC DNA]</scope>
    <source>
        <strain evidence="2 3">CCMA-1212</strain>
    </source>
</reference>
<protein>
    <submittedName>
        <fullName evidence="2">Uncharacterized protein</fullName>
    </submittedName>
</protein>
<dbReference type="EMBL" id="PPTA01000007">
    <property type="protein sequence ID" value="TFB02266.1"/>
    <property type="molecule type" value="Genomic_DNA"/>
</dbReference>
<organism evidence="2 3">
    <name type="scientific">Trichoderma ghanense</name>
    <dbReference type="NCBI Taxonomy" id="65468"/>
    <lineage>
        <taxon>Eukaryota</taxon>
        <taxon>Fungi</taxon>
        <taxon>Dikarya</taxon>
        <taxon>Ascomycota</taxon>
        <taxon>Pezizomycotina</taxon>
        <taxon>Sordariomycetes</taxon>
        <taxon>Hypocreomycetidae</taxon>
        <taxon>Hypocreales</taxon>
        <taxon>Hypocreaceae</taxon>
        <taxon>Trichoderma</taxon>
    </lineage>
</organism>
<dbReference type="Proteomes" id="UP001642720">
    <property type="component" value="Unassembled WGS sequence"/>
</dbReference>
<feature type="region of interest" description="Disordered" evidence="1">
    <location>
        <begin position="1"/>
        <end position="38"/>
    </location>
</feature>
<keyword evidence="3" id="KW-1185">Reference proteome</keyword>
<sequence length="177" mass="19076">MQEFGGRPPDADPGQARAIIDGRQPVKRPAKQQLENQCVKHRAQIQALETKRRRRYTPKCKWEQRPVEKLELPCRPGQSQRRGAPATVAHLLPVCSGEAAAGMDDGRLASAFGGWTLTSARGRGSGAGSQGDLDERKKVMASQLLTLGRGAWEVAGLGVGLPLATESSSVPNCRISR</sequence>
<evidence type="ECO:0000256" key="1">
    <source>
        <dbReference type="SAM" id="MobiDB-lite"/>
    </source>
</evidence>
<dbReference type="GeneID" id="300577714"/>
<comment type="caution">
    <text evidence="2">The sequence shown here is derived from an EMBL/GenBank/DDBJ whole genome shotgun (WGS) entry which is preliminary data.</text>
</comment>
<dbReference type="RefSeq" id="XP_073558467.1">
    <property type="nucleotide sequence ID" value="XM_073703264.1"/>
</dbReference>